<dbReference type="AlphaFoldDB" id="A0A117UUM7"/>
<comment type="caution">
    <text evidence="1">The sequence shown here is derived from an EMBL/GenBank/DDBJ whole genome shotgun (WGS) entry which is preliminary data.</text>
</comment>
<organism evidence="1 2">
    <name type="scientific">Novosphingobium fuchskuhlense</name>
    <dbReference type="NCBI Taxonomy" id="1117702"/>
    <lineage>
        <taxon>Bacteria</taxon>
        <taxon>Pseudomonadati</taxon>
        <taxon>Pseudomonadota</taxon>
        <taxon>Alphaproteobacteria</taxon>
        <taxon>Sphingomonadales</taxon>
        <taxon>Sphingomonadaceae</taxon>
        <taxon>Novosphingobium</taxon>
    </lineage>
</organism>
<dbReference type="Proteomes" id="UP000058012">
    <property type="component" value="Unassembled WGS sequence"/>
</dbReference>
<dbReference type="EMBL" id="LLZS01000007">
    <property type="protein sequence ID" value="KUR71158.1"/>
    <property type="molecule type" value="Genomic_DNA"/>
</dbReference>
<evidence type="ECO:0000313" key="2">
    <source>
        <dbReference type="Proteomes" id="UP000058012"/>
    </source>
</evidence>
<accession>A0A117UUM7</accession>
<reference evidence="1 2" key="1">
    <citation type="submission" date="2015-10" db="EMBL/GenBank/DDBJ databases">
        <title>Draft genome sequence of Novosphingobium fuchskuhlense DSM 25065 isolated from a surface water sample of the southwest basin of Lake Grosse Fuchskuhle.</title>
        <authorList>
            <person name="Ruckert C."/>
            <person name="Winkler A."/>
            <person name="Glaeser J."/>
            <person name="Grossart H.-P."/>
            <person name="Kalinowski J."/>
            <person name="Glaeser S."/>
        </authorList>
    </citation>
    <scope>NUCLEOTIDE SEQUENCE [LARGE SCALE GENOMIC DNA]</scope>
    <source>
        <strain evidence="1 2">FNE08-7</strain>
    </source>
</reference>
<dbReference type="STRING" id="1117702.AQZ52_10830"/>
<sequence>MLGAKAMTAPFDWAGLWNEAHQMWADERGAADIANHLRTRIEAAFVPVERHAAQLVVQSLLRANATTRAEAAEAVADDVHKALWAAEARVKALEEALLPFARIADHNNRLPKGASVGVNIDRCRDARQALGGDHEHG</sequence>
<proteinExistence type="predicted"/>
<name>A0A117UUM7_9SPHN</name>
<evidence type="ECO:0000313" key="1">
    <source>
        <dbReference type="EMBL" id="KUR71158.1"/>
    </source>
</evidence>
<protein>
    <submittedName>
        <fullName evidence="1">Uncharacterized protein</fullName>
    </submittedName>
</protein>
<keyword evidence="2" id="KW-1185">Reference proteome</keyword>
<gene>
    <name evidence="1" type="ORF">AQZ52_10830</name>
</gene>